<dbReference type="EMBL" id="CP000804">
    <property type="protein sequence ID" value="ABU59157.1"/>
    <property type="molecule type" value="Genomic_DNA"/>
</dbReference>
<dbReference type="STRING" id="383372.Rcas_3103"/>
<dbReference type="PANTHER" id="PTHR37422">
    <property type="entry name" value="TEICHURONIC ACID BIOSYNTHESIS PROTEIN TUAE"/>
    <property type="match status" value="1"/>
</dbReference>
<evidence type="ECO:0000256" key="3">
    <source>
        <dbReference type="ARBA" id="ARBA00022989"/>
    </source>
</evidence>
<evidence type="ECO:0000313" key="7">
    <source>
        <dbReference type="EMBL" id="ABU59157.1"/>
    </source>
</evidence>
<feature type="transmembrane region" description="Helical" evidence="5">
    <location>
        <begin position="123"/>
        <end position="141"/>
    </location>
</feature>
<dbReference type="Pfam" id="PF04932">
    <property type="entry name" value="Wzy_C"/>
    <property type="match status" value="1"/>
</dbReference>
<dbReference type="HOGENOM" id="CLU_544985_0_0_0"/>
<name>A7NNL6_ROSCS</name>
<dbReference type="eggNOG" id="COG3307">
    <property type="taxonomic scope" value="Bacteria"/>
</dbReference>
<feature type="domain" description="O-antigen ligase-related" evidence="6">
    <location>
        <begin position="265"/>
        <end position="414"/>
    </location>
</feature>
<feature type="transmembrane region" description="Helical" evidence="5">
    <location>
        <begin position="406"/>
        <end position="424"/>
    </location>
</feature>
<feature type="transmembrane region" description="Helical" evidence="5">
    <location>
        <begin position="264"/>
        <end position="295"/>
    </location>
</feature>
<evidence type="ECO:0000256" key="4">
    <source>
        <dbReference type="ARBA" id="ARBA00023136"/>
    </source>
</evidence>
<feature type="transmembrane region" description="Helical" evidence="5">
    <location>
        <begin position="93"/>
        <end position="111"/>
    </location>
</feature>
<comment type="subcellular location">
    <subcellularLocation>
        <location evidence="1">Membrane</location>
        <topology evidence="1">Multi-pass membrane protein</topology>
    </subcellularLocation>
</comment>
<evidence type="ECO:0000256" key="5">
    <source>
        <dbReference type="SAM" id="Phobius"/>
    </source>
</evidence>
<feature type="transmembrane region" description="Helical" evidence="5">
    <location>
        <begin position="444"/>
        <end position="464"/>
    </location>
</feature>
<dbReference type="KEGG" id="rca:Rcas_3103"/>
<evidence type="ECO:0000256" key="2">
    <source>
        <dbReference type="ARBA" id="ARBA00022692"/>
    </source>
</evidence>
<dbReference type="RefSeq" id="WP_012121581.1">
    <property type="nucleotide sequence ID" value="NC_009767.1"/>
</dbReference>
<evidence type="ECO:0000256" key="1">
    <source>
        <dbReference type="ARBA" id="ARBA00004141"/>
    </source>
</evidence>
<dbReference type="AlphaFoldDB" id="A7NNL6"/>
<feature type="transmembrane region" description="Helical" evidence="5">
    <location>
        <begin position="235"/>
        <end position="252"/>
    </location>
</feature>
<dbReference type="InterPro" id="IPR007016">
    <property type="entry name" value="O-antigen_ligase-rel_domated"/>
</dbReference>
<evidence type="ECO:0000259" key="6">
    <source>
        <dbReference type="Pfam" id="PF04932"/>
    </source>
</evidence>
<feature type="transmembrane region" description="Helical" evidence="5">
    <location>
        <begin position="301"/>
        <end position="317"/>
    </location>
</feature>
<keyword evidence="4 5" id="KW-0472">Membrane</keyword>
<protein>
    <submittedName>
        <fullName evidence="7">O-antigen polymerase</fullName>
    </submittedName>
</protein>
<proteinExistence type="predicted"/>
<feature type="transmembrane region" description="Helical" evidence="5">
    <location>
        <begin position="45"/>
        <end position="63"/>
    </location>
</feature>
<dbReference type="InterPro" id="IPR051533">
    <property type="entry name" value="WaaL-like"/>
</dbReference>
<feature type="transmembrane region" description="Helical" evidence="5">
    <location>
        <begin position="21"/>
        <end position="39"/>
    </location>
</feature>
<sequence>MYLERLLKNPMDVTAGLWRHVWFQVGVVVAVSIAAGMLVSRDVPLWLFFGGIAGIVVVAIAFIKPEYVAAALLVIHWGNIHDVLIKYHGIPSVVKLMVALLTVVLLARRFLSERPRGLVSDPVIWWMLAYLVVGATGLWFARDTDAVLSRLVDTAKDGVIAGLIFNLLSTRAAFERAVWGLLIVGAVLSALTVYQEMTKTYDNNYWGFAQAAVRQISTTMDDRARAFGTVNDPNYFGQLLLVLVPLAVWAILNGRTWRGKSFGMAALLLLLAAIGLTFSRGAYLGAVVVLVVYAMYLRLDARYLLILPLIGALLYVAPPEFRARFGTLDEVLPGNNAGAYADSSIQGRSVKAEVAIAIVADNPIFGVGRGNYRLHYRDYINEIEGAGSNTERDAHNLYLEVAAEQGIVGLVVFVGLLATVWGRLRAAELLFVAAGERRMADLSVAVKVGLLGYLVTSLFLHGAYGYMLWLQVGMAVALVVIAQREAAAHADHAVKASR</sequence>
<keyword evidence="3 5" id="KW-1133">Transmembrane helix</keyword>
<keyword evidence="2 5" id="KW-0812">Transmembrane</keyword>
<accession>A7NNL6</accession>
<dbReference type="Proteomes" id="UP000000263">
    <property type="component" value="Chromosome"/>
</dbReference>
<feature type="transmembrane region" description="Helical" evidence="5">
    <location>
        <begin position="177"/>
        <end position="194"/>
    </location>
</feature>
<dbReference type="GO" id="GO:0016020">
    <property type="term" value="C:membrane"/>
    <property type="evidence" value="ECO:0007669"/>
    <property type="project" value="UniProtKB-SubCell"/>
</dbReference>
<organism evidence="7 8">
    <name type="scientific">Roseiflexus castenholzii (strain DSM 13941 / HLO8)</name>
    <dbReference type="NCBI Taxonomy" id="383372"/>
    <lineage>
        <taxon>Bacteria</taxon>
        <taxon>Bacillati</taxon>
        <taxon>Chloroflexota</taxon>
        <taxon>Chloroflexia</taxon>
        <taxon>Chloroflexales</taxon>
        <taxon>Roseiflexineae</taxon>
        <taxon>Roseiflexaceae</taxon>
        <taxon>Roseiflexus</taxon>
    </lineage>
</organism>
<dbReference type="OrthoDB" id="9806320at2"/>
<evidence type="ECO:0000313" key="8">
    <source>
        <dbReference type="Proteomes" id="UP000000263"/>
    </source>
</evidence>
<dbReference type="PANTHER" id="PTHR37422:SF13">
    <property type="entry name" value="LIPOPOLYSACCHARIDE BIOSYNTHESIS PROTEIN PA4999-RELATED"/>
    <property type="match status" value="1"/>
</dbReference>
<reference evidence="7 8" key="1">
    <citation type="submission" date="2007-08" db="EMBL/GenBank/DDBJ databases">
        <title>Complete sequence of Roseiflexus castenholzii DSM 13941.</title>
        <authorList>
            <consortium name="US DOE Joint Genome Institute"/>
            <person name="Copeland A."/>
            <person name="Lucas S."/>
            <person name="Lapidus A."/>
            <person name="Barry K."/>
            <person name="Glavina del Rio T."/>
            <person name="Dalin E."/>
            <person name="Tice H."/>
            <person name="Pitluck S."/>
            <person name="Thompson L.S."/>
            <person name="Brettin T."/>
            <person name="Bruce D."/>
            <person name="Detter J.C."/>
            <person name="Han C."/>
            <person name="Tapia R."/>
            <person name="Schmutz J."/>
            <person name="Larimer F."/>
            <person name="Land M."/>
            <person name="Hauser L."/>
            <person name="Kyrpides N."/>
            <person name="Mikhailova N."/>
            <person name="Bryant D.A."/>
            <person name="Hanada S."/>
            <person name="Tsukatani Y."/>
            <person name="Richardson P."/>
        </authorList>
    </citation>
    <scope>NUCLEOTIDE SEQUENCE [LARGE SCALE GENOMIC DNA]</scope>
    <source>
        <strain evidence="8">DSM 13941 / HLO8</strain>
    </source>
</reference>
<gene>
    <name evidence="7" type="ordered locus">Rcas_3103</name>
</gene>
<keyword evidence="8" id="KW-1185">Reference proteome</keyword>